<reference evidence="1" key="1">
    <citation type="submission" date="2021-02" db="EMBL/GenBank/DDBJ databases">
        <title>Metagenome analyses of Stigonema ocellatum DSM 106950, Chlorogloea purpurea SAG 13.99 and Gomphosphaeria aponina DSM 107014.</title>
        <authorList>
            <person name="Marter P."/>
            <person name="Huang S."/>
        </authorList>
    </citation>
    <scope>NUCLEOTIDE SEQUENCE</scope>
    <source>
        <strain evidence="1">JP213</strain>
    </source>
</reference>
<name>A0A941GTZ2_9CHRO</name>
<dbReference type="EMBL" id="JADQBC010000019">
    <property type="protein sequence ID" value="MBR8827070.1"/>
    <property type="molecule type" value="Genomic_DNA"/>
</dbReference>
<evidence type="ECO:0000313" key="1">
    <source>
        <dbReference type="EMBL" id="MBR8827070.1"/>
    </source>
</evidence>
<proteinExistence type="predicted"/>
<comment type="caution">
    <text evidence="1">The sequence shown here is derived from an EMBL/GenBank/DDBJ whole genome shotgun (WGS) entry which is preliminary data.</text>
</comment>
<evidence type="ECO:0000313" key="2">
    <source>
        <dbReference type="Proteomes" id="UP000767446"/>
    </source>
</evidence>
<dbReference type="AlphaFoldDB" id="A0A941GTZ2"/>
<sequence>MENIGKLINQLTSFDKLLNETEFLAPCVAGGLIEISVDDIVYQLTPQPPDFTGWGIFKPLNAKVAELVGKPTLSPITEYLNFLQPFNLQLAYPLQGKTWLAYPINEAGNLQPVPVHLVTEGAANQQIIARYDTHNWWFEKIDDSPQTLTRKIPTENINFPGITAEVISYGICLEKGEDNFNLPSFMREKQ</sequence>
<gene>
    <name evidence="1" type="ORF">DSM107014_04035</name>
</gene>
<accession>A0A941GTZ2</accession>
<protein>
    <submittedName>
        <fullName evidence="1">Uncharacterized protein</fullName>
    </submittedName>
</protein>
<dbReference type="Proteomes" id="UP000767446">
    <property type="component" value="Unassembled WGS sequence"/>
</dbReference>
<organism evidence="1 2">
    <name type="scientific">Gomphosphaeria aponina SAG 52.96 = DSM 107014</name>
    <dbReference type="NCBI Taxonomy" id="1521640"/>
    <lineage>
        <taxon>Bacteria</taxon>
        <taxon>Bacillati</taxon>
        <taxon>Cyanobacteriota</taxon>
        <taxon>Cyanophyceae</taxon>
        <taxon>Oscillatoriophycideae</taxon>
        <taxon>Chroococcales</taxon>
        <taxon>Gomphosphaeriaceae</taxon>
        <taxon>Gomphosphaeria</taxon>
    </lineage>
</organism>